<dbReference type="PATRIC" id="fig|348151.3.peg.1273"/>
<protein>
    <recommendedName>
        <fullName evidence="11 12">ATP synthase subunit a</fullName>
    </recommendedName>
    <alternativeName>
        <fullName evidence="11">ATP synthase F0 sector subunit a</fullName>
    </alternativeName>
    <alternativeName>
        <fullName evidence="11">F-ATPase subunit 6</fullName>
    </alternativeName>
</protein>
<gene>
    <name evidence="11 13" type="primary">atpB</name>
    <name evidence="14" type="ORF">IV55_GL001242</name>
    <name evidence="13" type="ORF">LSI01_11680</name>
</gene>
<dbReference type="GO" id="GO:0005886">
    <property type="term" value="C:plasma membrane"/>
    <property type="evidence" value="ECO:0007669"/>
    <property type="project" value="UniProtKB-SubCell"/>
</dbReference>
<evidence type="ECO:0000313" key="16">
    <source>
        <dbReference type="Proteomes" id="UP000321429"/>
    </source>
</evidence>
<feature type="transmembrane region" description="Helical" evidence="11">
    <location>
        <begin position="110"/>
        <end position="133"/>
    </location>
</feature>
<comment type="similarity">
    <text evidence="2 11 12">Belongs to the ATPase A chain family.</text>
</comment>
<dbReference type="InterPro" id="IPR035908">
    <property type="entry name" value="F0_ATP_A_sf"/>
</dbReference>
<comment type="caution">
    <text evidence="14">The sequence shown here is derived from an EMBL/GenBank/DDBJ whole genome shotgun (WGS) entry which is preliminary data.</text>
</comment>
<dbReference type="PANTHER" id="PTHR42823">
    <property type="entry name" value="ATP SYNTHASE SUBUNIT A, CHLOROPLASTIC"/>
    <property type="match status" value="1"/>
</dbReference>
<evidence type="ECO:0000256" key="10">
    <source>
        <dbReference type="ARBA" id="ARBA00023310"/>
    </source>
</evidence>
<dbReference type="SUPFAM" id="SSF81336">
    <property type="entry name" value="F1F0 ATP synthase subunit A"/>
    <property type="match status" value="1"/>
</dbReference>
<keyword evidence="8 11" id="KW-0406">Ion transport</keyword>
<keyword evidence="5 11" id="KW-0812">Transmembrane</keyword>
<keyword evidence="15" id="KW-1185">Reference proteome</keyword>
<evidence type="ECO:0000313" key="13">
    <source>
        <dbReference type="EMBL" id="GEK28857.1"/>
    </source>
</evidence>
<dbReference type="PROSITE" id="PS00449">
    <property type="entry name" value="ATPASE_A"/>
    <property type="match status" value="1"/>
</dbReference>
<evidence type="ECO:0000256" key="6">
    <source>
        <dbReference type="ARBA" id="ARBA00022781"/>
    </source>
</evidence>
<dbReference type="STRING" id="348151.IV55_GL001242"/>
<feature type="transmembrane region" description="Helical" evidence="11">
    <location>
        <begin position="12"/>
        <end position="33"/>
    </location>
</feature>
<evidence type="ECO:0000256" key="9">
    <source>
        <dbReference type="ARBA" id="ARBA00023136"/>
    </source>
</evidence>
<dbReference type="Gene3D" id="1.20.120.220">
    <property type="entry name" value="ATP synthase, F0 complex, subunit A"/>
    <property type="match status" value="1"/>
</dbReference>
<dbReference type="RefSeq" id="WP_057809404.1">
    <property type="nucleotide sequence ID" value="NZ_BJUD01000022.1"/>
</dbReference>
<dbReference type="PANTHER" id="PTHR42823:SF3">
    <property type="entry name" value="ATP SYNTHASE SUBUNIT A, CHLOROPLASTIC"/>
    <property type="match status" value="1"/>
</dbReference>
<name>A0A0R2LEV3_9LACO</name>
<dbReference type="GO" id="GO:0045259">
    <property type="term" value="C:proton-transporting ATP synthase complex"/>
    <property type="evidence" value="ECO:0007669"/>
    <property type="project" value="UniProtKB-KW"/>
</dbReference>
<dbReference type="NCBIfam" id="NF004479">
    <property type="entry name" value="PRK05815.1-4"/>
    <property type="match status" value="1"/>
</dbReference>
<evidence type="ECO:0000256" key="11">
    <source>
        <dbReference type="HAMAP-Rule" id="MF_01393"/>
    </source>
</evidence>
<reference evidence="14 15" key="1">
    <citation type="journal article" date="2015" name="Genome Announc.">
        <title>Expanding the biotechnology potential of lactobacilli through comparative genomics of 213 strains and associated genera.</title>
        <authorList>
            <person name="Sun Z."/>
            <person name="Harris H.M."/>
            <person name="McCann A."/>
            <person name="Guo C."/>
            <person name="Argimon S."/>
            <person name="Zhang W."/>
            <person name="Yang X."/>
            <person name="Jeffery I.B."/>
            <person name="Cooney J.C."/>
            <person name="Kagawa T.F."/>
            <person name="Liu W."/>
            <person name="Song Y."/>
            <person name="Salvetti E."/>
            <person name="Wrobel A."/>
            <person name="Rasinkangas P."/>
            <person name="Parkhill J."/>
            <person name="Rea M.C."/>
            <person name="O'Sullivan O."/>
            <person name="Ritari J."/>
            <person name="Douillard F.P."/>
            <person name="Paul Ross R."/>
            <person name="Yang R."/>
            <person name="Briner A.E."/>
            <person name="Felis G.E."/>
            <person name="de Vos W.M."/>
            <person name="Barrangou R."/>
            <person name="Klaenhammer T.R."/>
            <person name="Caufield P.W."/>
            <person name="Cui Y."/>
            <person name="Zhang H."/>
            <person name="O'Toole P.W."/>
        </authorList>
    </citation>
    <scope>NUCLEOTIDE SEQUENCE [LARGE SCALE GENOMIC DNA]</scope>
    <source>
        <strain evidence="14 15">DSM 22696</strain>
    </source>
</reference>
<dbReference type="InterPro" id="IPR023011">
    <property type="entry name" value="ATP_synth_F0_asu_AS"/>
</dbReference>
<keyword evidence="3 11" id="KW-0813">Transport</keyword>
<dbReference type="NCBIfam" id="TIGR01131">
    <property type="entry name" value="ATP_synt_6_or_A"/>
    <property type="match status" value="1"/>
</dbReference>
<accession>A0A0R2LEV3</accession>
<keyword evidence="7 11" id="KW-1133">Transmembrane helix</keyword>
<evidence type="ECO:0000256" key="7">
    <source>
        <dbReference type="ARBA" id="ARBA00022989"/>
    </source>
</evidence>
<dbReference type="GO" id="GO:0042777">
    <property type="term" value="P:proton motive force-driven plasma membrane ATP synthesis"/>
    <property type="evidence" value="ECO:0007669"/>
    <property type="project" value="TreeGrafter"/>
</dbReference>
<reference evidence="13 16" key="2">
    <citation type="submission" date="2019-07" db="EMBL/GenBank/DDBJ databases">
        <title>Whole genome shotgun sequence of Lactobacillus siliginis NBRC 101315.</title>
        <authorList>
            <person name="Hosoyama A."/>
            <person name="Uohara A."/>
            <person name="Ohji S."/>
            <person name="Ichikawa N."/>
        </authorList>
    </citation>
    <scope>NUCLEOTIDE SEQUENCE [LARGE SCALE GENOMIC DNA]</scope>
    <source>
        <strain evidence="13 16">NBRC 101315</strain>
    </source>
</reference>
<feature type="transmembrane region" description="Helical" evidence="11">
    <location>
        <begin position="71"/>
        <end position="90"/>
    </location>
</feature>
<keyword evidence="9 11" id="KW-0472">Membrane</keyword>
<keyword evidence="4 11" id="KW-0138">CF(0)</keyword>
<feature type="transmembrane region" description="Helical" evidence="11">
    <location>
        <begin position="206"/>
        <end position="226"/>
    </location>
</feature>
<evidence type="ECO:0000256" key="8">
    <source>
        <dbReference type="ARBA" id="ARBA00023065"/>
    </source>
</evidence>
<comment type="subcellular location">
    <subcellularLocation>
        <location evidence="11 12">Cell membrane</location>
        <topology evidence="11 12">Multi-pass membrane protein</topology>
    </subcellularLocation>
    <subcellularLocation>
        <location evidence="1">Membrane</location>
        <topology evidence="1">Multi-pass membrane protein</topology>
    </subcellularLocation>
</comment>
<evidence type="ECO:0000256" key="5">
    <source>
        <dbReference type="ARBA" id="ARBA00022692"/>
    </source>
</evidence>
<dbReference type="OrthoDB" id="9789241at2"/>
<evidence type="ECO:0000256" key="4">
    <source>
        <dbReference type="ARBA" id="ARBA00022547"/>
    </source>
</evidence>
<dbReference type="Proteomes" id="UP000321429">
    <property type="component" value="Unassembled WGS sequence"/>
</dbReference>
<sequence length="234" mass="25627">MDSFQFLGLTFHTANIISITIAFILVFAFIFFLSRKISMKPTGGQNILEWVIDFTNGIVRGQLPGRDGSQLGLFAFTLFLFVFFANQLGLFLQVAVNGVDFVKSPTADPVITLTMAMVTLALAHFLGVIKFGFGGYVSNSYLKPFAALLPINLVEEFTNLLTLALRLYGNIFAGETLLKLIGSLAFSHGLPTMIVALPLEIAWQGFSVFIGAIQAYVFVTLSTVYISRKVSAEE</sequence>
<evidence type="ECO:0000313" key="15">
    <source>
        <dbReference type="Proteomes" id="UP000051139"/>
    </source>
</evidence>
<dbReference type="AlphaFoldDB" id="A0A0R2LEV3"/>
<dbReference type="GO" id="GO:0046933">
    <property type="term" value="F:proton-transporting ATP synthase activity, rotational mechanism"/>
    <property type="evidence" value="ECO:0007669"/>
    <property type="project" value="UniProtKB-UniRule"/>
</dbReference>
<evidence type="ECO:0000256" key="3">
    <source>
        <dbReference type="ARBA" id="ARBA00022448"/>
    </source>
</evidence>
<keyword evidence="11" id="KW-1003">Cell membrane</keyword>
<dbReference type="InterPro" id="IPR045082">
    <property type="entry name" value="ATP_syn_F0_a_bact/chloroplast"/>
</dbReference>
<dbReference type="CDD" id="cd00310">
    <property type="entry name" value="ATP-synt_Fo_a_6"/>
    <property type="match status" value="1"/>
</dbReference>
<keyword evidence="10 11" id="KW-0066">ATP synthesis</keyword>
<evidence type="ECO:0000256" key="12">
    <source>
        <dbReference type="RuleBase" id="RU000483"/>
    </source>
</evidence>
<evidence type="ECO:0000313" key="14">
    <source>
        <dbReference type="EMBL" id="KRN96708.1"/>
    </source>
</evidence>
<dbReference type="HAMAP" id="MF_01393">
    <property type="entry name" value="ATP_synth_a_bact"/>
    <property type="match status" value="1"/>
</dbReference>
<dbReference type="InterPro" id="IPR000568">
    <property type="entry name" value="ATP_synth_F0_asu"/>
</dbReference>
<organism evidence="14 15">
    <name type="scientific">Furfurilactobacillus siliginis</name>
    <dbReference type="NCBI Taxonomy" id="348151"/>
    <lineage>
        <taxon>Bacteria</taxon>
        <taxon>Bacillati</taxon>
        <taxon>Bacillota</taxon>
        <taxon>Bacilli</taxon>
        <taxon>Lactobacillales</taxon>
        <taxon>Lactobacillaceae</taxon>
        <taxon>Furfurilactobacillus</taxon>
    </lineage>
</organism>
<dbReference type="EMBL" id="JQCB01000003">
    <property type="protein sequence ID" value="KRN96708.1"/>
    <property type="molecule type" value="Genomic_DNA"/>
</dbReference>
<comment type="function">
    <text evidence="11 12">Key component of the proton channel; it plays a direct role in the translocation of protons across the membrane.</text>
</comment>
<proteinExistence type="inferred from homology"/>
<dbReference type="EMBL" id="BJUD01000022">
    <property type="protein sequence ID" value="GEK28857.1"/>
    <property type="molecule type" value="Genomic_DNA"/>
</dbReference>
<dbReference type="PRINTS" id="PR00123">
    <property type="entry name" value="ATPASEA"/>
</dbReference>
<keyword evidence="6 11" id="KW-0375">Hydrogen ion transport</keyword>
<dbReference type="Proteomes" id="UP000051139">
    <property type="component" value="Unassembled WGS sequence"/>
</dbReference>
<evidence type="ECO:0000256" key="2">
    <source>
        <dbReference type="ARBA" id="ARBA00006810"/>
    </source>
</evidence>
<dbReference type="Pfam" id="PF00119">
    <property type="entry name" value="ATP-synt_A"/>
    <property type="match status" value="1"/>
</dbReference>
<evidence type="ECO:0000256" key="1">
    <source>
        <dbReference type="ARBA" id="ARBA00004141"/>
    </source>
</evidence>